<sequence>MKLIYSLLSLILIANSSLAQTSENYNEDKSEVKSEEVTKPTIIALSPHIVEMLFDVGAGKQIIGTTTFADYPEQAKKIPIIGSYVRLQIERVIELQPDLIIAWKSGNPSDDLARLEQLGFNIVYSQPHTFADVASEVRLFGEISGHAKQGEKVAAKFEQDIEEITKTYKNKSEITGFYEQWSRPLTTVAKNSWPQQFLNICQVKNPFEQVLTPYPQVNIEQLLPAEIQVIIQPLSENQKQLEGFNWQDWSIIPAVKNKQIIQPDADKMHRMTLRSVSALKDLCVEVDQTREILQQKHS</sequence>
<proteinExistence type="predicted"/>
<name>A0ABY3MTA3_9GAMM</name>
<dbReference type="EMBL" id="PJAI02000026">
    <property type="protein sequence ID" value="TYK64414.1"/>
    <property type="molecule type" value="Genomic_DNA"/>
</dbReference>
<dbReference type="RefSeq" id="WP_101342950.1">
    <property type="nucleotide sequence ID" value="NZ_PJAI02000026.1"/>
</dbReference>
<feature type="signal peptide" evidence="2">
    <location>
        <begin position="1"/>
        <end position="19"/>
    </location>
</feature>
<dbReference type="Pfam" id="PF01497">
    <property type="entry name" value="Peripla_BP_2"/>
    <property type="match status" value="1"/>
</dbReference>
<gene>
    <name evidence="4" type="ORF">CWS31_015710</name>
</gene>
<evidence type="ECO:0000313" key="5">
    <source>
        <dbReference type="Proteomes" id="UP000815846"/>
    </source>
</evidence>
<dbReference type="CDD" id="cd01144">
    <property type="entry name" value="BtuF"/>
    <property type="match status" value="1"/>
</dbReference>
<dbReference type="Proteomes" id="UP000815846">
    <property type="component" value="Unassembled WGS sequence"/>
</dbReference>
<evidence type="ECO:0000256" key="2">
    <source>
        <dbReference type="SAM" id="SignalP"/>
    </source>
</evidence>
<dbReference type="InterPro" id="IPR054828">
    <property type="entry name" value="Vit_B12_bind_prot"/>
</dbReference>
<comment type="caution">
    <text evidence="4">The sequence shown here is derived from an EMBL/GenBank/DDBJ whole genome shotgun (WGS) entry which is preliminary data.</text>
</comment>
<dbReference type="PANTHER" id="PTHR30535">
    <property type="entry name" value="VITAMIN B12-BINDING PROTEIN"/>
    <property type="match status" value="1"/>
</dbReference>
<organism evidence="4 5">
    <name type="scientific">Colwellia echini</name>
    <dbReference type="NCBI Taxonomy" id="1982103"/>
    <lineage>
        <taxon>Bacteria</taxon>
        <taxon>Pseudomonadati</taxon>
        <taxon>Pseudomonadota</taxon>
        <taxon>Gammaproteobacteria</taxon>
        <taxon>Alteromonadales</taxon>
        <taxon>Colwelliaceae</taxon>
        <taxon>Colwellia</taxon>
    </lineage>
</organism>
<evidence type="ECO:0000313" key="4">
    <source>
        <dbReference type="EMBL" id="TYK64414.1"/>
    </source>
</evidence>
<keyword evidence="1 2" id="KW-0732">Signal</keyword>
<dbReference type="InterPro" id="IPR050902">
    <property type="entry name" value="ABC_Transporter_SBP"/>
</dbReference>
<feature type="domain" description="Fe/B12 periplasmic-binding" evidence="3">
    <location>
        <begin position="41"/>
        <end position="290"/>
    </location>
</feature>
<reference evidence="4 5" key="1">
    <citation type="submission" date="2019-08" db="EMBL/GenBank/DDBJ databases">
        <title>Microbe sample from Colwellia echini.</title>
        <authorList>
            <person name="Christiansen L."/>
            <person name="Pathiraja D."/>
            <person name="Schultz-Johansen M."/>
            <person name="Choi I.-G."/>
            <person name="Stougaard P."/>
        </authorList>
    </citation>
    <scope>NUCLEOTIDE SEQUENCE [LARGE SCALE GENOMIC DNA]</scope>
    <source>
        <strain evidence="4 5">A3</strain>
    </source>
</reference>
<evidence type="ECO:0000259" key="3">
    <source>
        <dbReference type="PROSITE" id="PS50983"/>
    </source>
</evidence>
<protein>
    <submittedName>
        <fullName evidence="4">Cobalamin-binding protein</fullName>
    </submittedName>
</protein>
<dbReference type="SUPFAM" id="SSF53807">
    <property type="entry name" value="Helical backbone' metal receptor"/>
    <property type="match status" value="1"/>
</dbReference>
<dbReference type="Gene3D" id="3.40.50.1980">
    <property type="entry name" value="Nitrogenase molybdenum iron protein domain"/>
    <property type="match status" value="2"/>
</dbReference>
<dbReference type="PANTHER" id="PTHR30535:SF34">
    <property type="entry name" value="MOLYBDATE-BINDING PROTEIN MOLA"/>
    <property type="match status" value="1"/>
</dbReference>
<feature type="chain" id="PRO_5046328657" evidence="2">
    <location>
        <begin position="20"/>
        <end position="298"/>
    </location>
</feature>
<dbReference type="NCBIfam" id="NF038402">
    <property type="entry name" value="TroA_like"/>
    <property type="match status" value="1"/>
</dbReference>
<dbReference type="PROSITE" id="PS50983">
    <property type="entry name" value="FE_B12_PBP"/>
    <property type="match status" value="1"/>
</dbReference>
<evidence type="ECO:0000256" key="1">
    <source>
        <dbReference type="ARBA" id="ARBA00022729"/>
    </source>
</evidence>
<keyword evidence="5" id="KW-1185">Reference proteome</keyword>
<accession>A0ABY3MTA3</accession>
<dbReference type="InterPro" id="IPR002491">
    <property type="entry name" value="ABC_transptr_periplasmic_BD"/>
</dbReference>